<feature type="active site" description="Proton acceptor" evidence="11 12">
    <location>
        <position position="335"/>
    </location>
</feature>
<dbReference type="AlphaFoldDB" id="A0A5B2X028"/>
<feature type="binding site" evidence="11">
    <location>
        <position position="365"/>
    </location>
    <ligand>
        <name>(2R)-2-phosphoglycerate</name>
        <dbReference type="ChEBI" id="CHEBI:58289"/>
    </ligand>
</feature>
<feature type="binding site" evidence="11">
    <location>
        <position position="335"/>
    </location>
    <ligand>
        <name>(2R)-2-phosphoglycerate</name>
        <dbReference type="ChEBI" id="CHEBI:58289"/>
    </ligand>
</feature>
<dbReference type="SMART" id="SM01193">
    <property type="entry name" value="Enolase_N"/>
    <property type="match status" value="1"/>
</dbReference>
<dbReference type="SUPFAM" id="SSF51604">
    <property type="entry name" value="Enolase C-terminal domain-like"/>
    <property type="match status" value="1"/>
</dbReference>
<dbReference type="RefSeq" id="WP_149852832.1">
    <property type="nucleotide sequence ID" value="NZ_VUOB01000055.1"/>
</dbReference>
<feature type="binding site" evidence="13">
    <location>
        <position position="283"/>
    </location>
    <ligand>
        <name>substrate</name>
    </ligand>
</feature>
<dbReference type="SUPFAM" id="SSF54826">
    <property type="entry name" value="Enolase N-terminal domain-like"/>
    <property type="match status" value="1"/>
</dbReference>
<comment type="cofactor">
    <cofactor evidence="14">
        <name>Mg(2+)</name>
        <dbReference type="ChEBI" id="CHEBI:18420"/>
    </cofactor>
    <text evidence="14">Mg(2+) is required for catalysis and for stabilizing the dimer.</text>
</comment>
<dbReference type="FunFam" id="3.30.390.10:FF:000001">
    <property type="entry name" value="Enolase"/>
    <property type="match status" value="1"/>
</dbReference>
<dbReference type="PIRSF" id="PIRSF001400">
    <property type="entry name" value="Enolase"/>
    <property type="match status" value="1"/>
</dbReference>
<protein>
    <recommendedName>
        <fullName evidence="4 11">Enolase</fullName>
        <ecNumber evidence="3 11">4.2.1.11</ecNumber>
    </recommendedName>
    <alternativeName>
        <fullName evidence="11">2-phospho-D-glycerate hydro-lyase</fullName>
    </alternativeName>
    <alternativeName>
        <fullName evidence="11">2-phosphoglycerate dehydratase</fullName>
    </alternativeName>
</protein>
<feature type="binding site" evidence="11">
    <location>
        <position position="163"/>
    </location>
    <ligand>
        <name>(2R)-2-phosphoglycerate</name>
        <dbReference type="ChEBI" id="CHEBI:58289"/>
    </ligand>
</feature>
<dbReference type="PANTHER" id="PTHR11902:SF1">
    <property type="entry name" value="ENOLASE"/>
    <property type="match status" value="1"/>
</dbReference>
<evidence type="ECO:0000259" key="16">
    <source>
        <dbReference type="SMART" id="SM01193"/>
    </source>
</evidence>
<evidence type="ECO:0000256" key="6">
    <source>
        <dbReference type="ARBA" id="ARBA00022525"/>
    </source>
</evidence>
<dbReference type="InterPro" id="IPR020809">
    <property type="entry name" value="Enolase_CS"/>
</dbReference>
<reference evidence="17 18" key="1">
    <citation type="submission" date="2019-09" db="EMBL/GenBank/DDBJ databases">
        <title>Goodfellowia gen. nov., a new genus of the Pseudonocardineae related to Actinoalloteichus, containing Goodfellowia coeruleoviolacea gen. nov., comb. nov. gen. nov., comb. nov.</title>
        <authorList>
            <person name="Labeda D."/>
        </authorList>
    </citation>
    <scope>NUCLEOTIDE SEQUENCE [LARGE SCALE GENOMIC DNA]</scope>
    <source>
        <strain evidence="17 18">AN110305</strain>
    </source>
</reference>
<dbReference type="EC" id="4.2.1.11" evidence="3 11"/>
<feature type="binding site" evidence="13">
    <location>
        <position position="164"/>
    </location>
    <ligand>
        <name>substrate</name>
    </ligand>
</feature>
<comment type="function">
    <text evidence="11">Catalyzes the reversible conversion of 2-phosphoglycerate (2-PG) into phosphoenolpyruvate (PEP). It is essential for the degradation of carbohydrates via glycolysis.</text>
</comment>
<dbReference type="SFLD" id="SFLDS00001">
    <property type="entry name" value="Enolase"/>
    <property type="match status" value="1"/>
</dbReference>
<feature type="binding site" evidence="13">
    <location>
        <position position="386"/>
    </location>
    <ligand>
        <name>substrate</name>
    </ligand>
</feature>
<feature type="binding site" evidence="11">
    <location>
        <position position="364"/>
    </location>
    <ligand>
        <name>(2R)-2-phosphoglycerate</name>
        <dbReference type="ChEBI" id="CHEBI:58289"/>
    </ligand>
</feature>
<feature type="binding site" evidence="13">
    <location>
        <begin position="362"/>
        <end position="365"/>
    </location>
    <ligand>
        <name>substrate</name>
    </ligand>
</feature>
<dbReference type="SFLD" id="SFLDG00178">
    <property type="entry name" value="enolase"/>
    <property type="match status" value="1"/>
</dbReference>
<name>A0A5B2X028_9PSEU</name>
<dbReference type="GO" id="GO:0005576">
    <property type="term" value="C:extracellular region"/>
    <property type="evidence" value="ECO:0007669"/>
    <property type="project" value="UniProtKB-SubCell"/>
</dbReference>
<dbReference type="Gene3D" id="3.30.390.10">
    <property type="entry name" value="Enolase-like, N-terminal domain"/>
    <property type="match status" value="1"/>
</dbReference>
<comment type="catalytic activity">
    <reaction evidence="11">
        <text>(2R)-2-phosphoglycerate = phosphoenolpyruvate + H2O</text>
        <dbReference type="Rhea" id="RHEA:10164"/>
        <dbReference type="ChEBI" id="CHEBI:15377"/>
        <dbReference type="ChEBI" id="CHEBI:58289"/>
        <dbReference type="ChEBI" id="CHEBI:58702"/>
        <dbReference type="EC" id="4.2.1.11"/>
    </reaction>
</comment>
<dbReference type="InterPro" id="IPR020810">
    <property type="entry name" value="Enolase_C"/>
</dbReference>
<dbReference type="NCBIfam" id="TIGR01060">
    <property type="entry name" value="eno"/>
    <property type="match status" value="1"/>
</dbReference>
<comment type="subcellular location">
    <subcellularLocation>
        <location evidence="11">Cytoplasm</location>
    </subcellularLocation>
    <subcellularLocation>
        <location evidence="11">Secreted</location>
    </subcellularLocation>
    <subcellularLocation>
        <location evidence="11">Cell surface</location>
    </subcellularLocation>
    <text evidence="11">Fractions of enolase are present in both the cytoplasm and on the cell surface.</text>
</comment>
<feature type="active site" description="Proton donor" evidence="11 12">
    <location>
        <position position="205"/>
    </location>
</feature>
<dbReference type="InterPro" id="IPR036849">
    <property type="entry name" value="Enolase-like_C_sf"/>
</dbReference>
<evidence type="ECO:0000256" key="2">
    <source>
        <dbReference type="ARBA" id="ARBA00009604"/>
    </source>
</evidence>
<feature type="binding site" evidence="13">
    <location>
        <position position="310"/>
    </location>
    <ligand>
        <name>substrate</name>
    </ligand>
</feature>
<dbReference type="EMBL" id="VUOB01000055">
    <property type="protein sequence ID" value="KAA2255657.1"/>
    <property type="molecule type" value="Genomic_DNA"/>
</dbReference>
<dbReference type="PANTHER" id="PTHR11902">
    <property type="entry name" value="ENOLASE"/>
    <property type="match status" value="1"/>
</dbReference>
<evidence type="ECO:0000313" key="17">
    <source>
        <dbReference type="EMBL" id="KAA2255657.1"/>
    </source>
</evidence>
<sequence length="428" mass="45244">MAVIEQVGAREILDSRGNPTIEVEVALDDGTLGRAAVPSGASTGEHEAVELRDGDAGRYGGKGVERAVNAVLDEIGPELAGIEAVEQRVVDQKLVDLDGTPDKSRLGANAILGVSLAVAKAAAESSGLELFRYVGGPNAHVLPVPMLNILNGGAHADTDVDIQEFMIAPIGAESFREALRWGTEVYHALKSVLKAKGLGTGLGDEGGFAPNLSSNRAALDLIVSAIEKAGYTPGRDVALALDVAATEFYSDGAYTFEKTKRSAEQLTGYYTELVDAYPLVSIEDPLAEDDWDGWVRMTAELGERVQIVGDDLFVTNPERLEEGISRRAANALLVKVNQIGTLSETLDAVALATSCGYKSMMSHRSGETEDTTIADLAVAVGAGQIKTGAPARGERTAKYNQLLRIEEALGDAARYAGDLAFPRYLPES</sequence>
<dbReference type="Gene3D" id="3.20.20.120">
    <property type="entry name" value="Enolase-like C-terminal domain"/>
    <property type="match status" value="1"/>
</dbReference>
<dbReference type="GO" id="GO:0000015">
    <property type="term" value="C:phosphopyruvate hydratase complex"/>
    <property type="evidence" value="ECO:0007669"/>
    <property type="project" value="InterPro"/>
</dbReference>
<dbReference type="PRINTS" id="PR00148">
    <property type="entry name" value="ENOLASE"/>
</dbReference>
<dbReference type="HAMAP" id="MF_00318">
    <property type="entry name" value="Enolase"/>
    <property type="match status" value="1"/>
</dbReference>
<comment type="pathway">
    <text evidence="1 11">Carbohydrate degradation; glycolysis; pyruvate from D-glyceraldehyde 3-phosphate: step 4/5.</text>
</comment>
<dbReference type="Pfam" id="PF03952">
    <property type="entry name" value="Enolase_N"/>
    <property type="match status" value="1"/>
</dbReference>
<keyword evidence="9 11" id="KW-0324">Glycolysis</keyword>
<keyword evidence="7 11" id="KW-0479">Metal-binding</keyword>
<feature type="domain" description="Enolase C-terminal TIM barrel" evidence="15">
    <location>
        <begin position="139"/>
        <end position="423"/>
    </location>
</feature>
<evidence type="ECO:0000256" key="4">
    <source>
        <dbReference type="ARBA" id="ARBA00017068"/>
    </source>
</evidence>
<dbReference type="InterPro" id="IPR000941">
    <property type="entry name" value="Enolase"/>
</dbReference>
<comment type="cofactor">
    <cofactor evidence="11">
        <name>Mg(2+)</name>
        <dbReference type="ChEBI" id="CHEBI:18420"/>
    </cofactor>
    <text evidence="11">Binds a second Mg(2+) ion via substrate during catalysis.</text>
</comment>
<dbReference type="CDD" id="cd03313">
    <property type="entry name" value="enolase"/>
    <property type="match status" value="1"/>
</dbReference>
<evidence type="ECO:0000256" key="1">
    <source>
        <dbReference type="ARBA" id="ARBA00005031"/>
    </source>
</evidence>
<dbReference type="UniPathway" id="UPA00109">
    <property type="reaction ID" value="UER00187"/>
</dbReference>
<dbReference type="SFLD" id="SFLDF00002">
    <property type="entry name" value="enolase"/>
    <property type="match status" value="1"/>
</dbReference>
<evidence type="ECO:0000256" key="13">
    <source>
        <dbReference type="PIRSR" id="PIRSR001400-2"/>
    </source>
</evidence>
<accession>A0A5B2X028</accession>
<keyword evidence="5 11" id="KW-0963">Cytoplasm</keyword>
<evidence type="ECO:0000256" key="3">
    <source>
        <dbReference type="ARBA" id="ARBA00012058"/>
    </source>
</evidence>
<evidence type="ECO:0000256" key="9">
    <source>
        <dbReference type="ARBA" id="ARBA00023152"/>
    </source>
</evidence>
<feature type="binding site" evidence="11 14">
    <location>
        <position position="242"/>
    </location>
    <ligand>
        <name>Mg(2+)</name>
        <dbReference type="ChEBI" id="CHEBI:18420"/>
    </ligand>
</feature>
<evidence type="ECO:0000256" key="14">
    <source>
        <dbReference type="PIRSR" id="PIRSR001400-3"/>
    </source>
</evidence>
<keyword evidence="17" id="KW-0670">Pyruvate</keyword>
<evidence type="ECO:0000256" key="7">
    <source>
        <dbReference type="ARBA" id="ARBA00022723"/>
    </source>
</evidence>
<evidence type="ECO:0000256" key="5">
    <source>
        <dbReference type="ARBA" id="ARBA00022490"/>
    </source>
</evidence>
<keyword evidence="10 11" id="KW-0456">Lyase</keyword>
<keyword evidence="8 11" id="KW-0460">Magnesium</keyword>
<dbReference type="GO" id="GO:0006096">
    <property type="term" value="P:glycolytic process"/>
    <property type="evidence" value="ECO:0007669"/>
    <property type="project" value="UniProtKB-UniRule"/>
</dbReference>
<dbReference type="FunFam" id="3.20.20.120:FF:000001">
    <property type="entry name" value="Enolase"/>
    <property type="match status" value="1"/>
</dbReference>
<dbReference type="GO" id="GO:0009986">
    <property type="term" value="C:cell surface"/>
    <property type="evidence" value="ECO:0007669"/>
    <property type="project" value="UniProtKB-SubCell"/>
</dbReference>
<feature type="domain" description="Enolase N-terminal" evidence="16">
    <location>
        <begin position="4"/>
        <end position="134"/>
    </location>
</feature>
<dbReference type="SMART" id="SM01192">
    <property type="entry name" value="Enolase_C"/>
    <property type="match status" value="1"/>
</dbReference>
<feature type="binding site" evidence="11 14">
    <location>
        <position position="283"/>
    </location>
    <ligand>
        <name>Mg(2+)</name>
        <dbReference type="ChEBI" id="CHEBI:18420"/>
    </ligand>
</feature>
<evidence type="ECO:0000256" key="10">
    <source>
        <dbReference type="ARBA" id="ARBA00023239"/>
    </source>
</evidence>
<comment type="caution">
    <text evidence="17">The sequence shown here is derived from an EMBL/GenBank/DDBJ whole genome shotgun (WGS) entry which is preliminary data.</text>
</comment>
<dbReference type="InterPro" id="IPR029017">
    <property type="entry name" value="Enolase-like_N"/>
</dbReference>
<proteinExistence type="inferred from homology"/>
<evidence type="ECO:0000256" key="12">
    <source>
        <dbReference type="PIRSR" id="PIRSR001400-1"/>
    </source>
</evidence>
<dbReference type="OrthoDB" id="9804716at2"/>
<keyword evidence="6 11" id="KW-0964">Secreted</keyword>
<dbReference type="Proteomes" id="UP000323454">
    <property type="component" value="Unassembled WGS sequence"/>
</dbReference>
<dbReference type="PROSITE" id="PS00164">
    <property type="entry name" value="ENOLASE"/>
    <property type="match status" value="1"/>
</dbReference>
<feature type="binding site" evidence="11 14">
    <location>
        <position position="310"/>
    </location>
    <ligand>
        <name>Mg(2+)</name>
        <dbReference type="ChEBI" id="CHEBI:18420"/>
    </ligand>
</feature>
<organism evidence="17 18">
    <name type="scientific">Solihabitans fulvus</name>
    <dbReference type="NCBI Taxonomy" id="1892852"/>
    <lineage>
        <taxon>Bacteria</taxon>
        <taxon>Bacillati</taxon>
        <taxon>Actinomycetota</taxon>
        <taxon>Actinomycetes</taxon>
        <taxon>Pseudonocardiales</taxon>
        <taxon>Pseudonocardiaceae</taxon>
        <taxon>Solihabitans</taxon>
    </lineage>
</organism>
<evidence type="ECO:0000256" key="8">
    <source>
        <dbReference type="ARBA" id="ARBA00022842"/>
    </source>
</evidence>
<evidence type="ECO:0000256" key="11">
    <source>
        <dbReference type="HAMAP-Rule" id="MF_00318"/>
    </source>
</evidence>
<evidence type="ECO:0000259" key="15">
    <source>
        <dbReference type="SMART" id="SM01192"/>
    </source>
</evidence>
<feature type="binding site" evidence="13">
    <location>
        <position position="155"/>
    </location>
    <ligand>
        <name>substrate</name>
    </ligand>
</feature>
<feature type="binding site" evidence="11">
    <location>
        <position position="386"/>
    </location>
    <ligand>
        <name>(2R)-2-phosphoglycerate</name>
        <dbReference type="ChEBI" id="CHEBI:58289"/>
    </ligand>
</feature>
<dbReference type="GO" id="GO:0000287">
    <property type="term" value="F:magnesium ion binding"/>
    <property type="evidence" value="ECO:0007669"/>
    <property type="project" value="UniProtKB-UniRule"/>
</dbReference>
<evidence type="ECO:0000313" key="18">
    <source>
        <dbReference type="Proteomes" id="UP000323454"/>
    </source>
</evidence>
<reference evidence="17 18" key="2">
    <citation type="submission" date="2019-09" db="EMBL/GenBank/DDBJ databases">
        <authorList>
            <person name="Jin C."/>
        </authorList>
    </citation>
    <scope>NUCLEOTIDE SEQUENCE [LARGE SCALE GENOMIC DNA]</scope>
    <source>
        <strain evidence="17 18">AN110305</strain>
    </source>
</reference>
<gene>
    <name evidence="11" type="primary">eno</name>
    <name evidence="17" type="ORF">F0L68_28085</name>
</gene>
<dbReference type="Pfam" id="PF00113">
    <property type="entry name" value="Enolase_C"/>
    <property type="match status" value="1"/>
</dbReference>
<keyword evidence="18" id="KW-1185">Reference proteome</keyword>
<dbReference type="GO" id="GO:0004634">
    <property type="term" value="F:phosphopyruvate hydratase activity"/>
    <property type="evidence" value="ECO:0007669"/>
    <property type="project" value="UniProtKB-UniRule"/>
</dbReference>
<comment type="similarity">
    <text evidence="2 11">Belongs to the enolase family.</text>
</comment>
<dbReference type="InterPro" id="IPR020811">
    <property type="entry name" value="Enolase_N"/>
</dbReference>